<protein>
    <recommendedName>
        <fullName evidence="3">DUF1365 family protein</fullName>
    </recommendedName>
</protein>
<dbReference type="Proteomes" id="UP000198582">
    <property type="component" value="Unassembled WGS sequence"/>
</dbReference>
<dbReference type="AlphaFoldDB" id="A0A1H8VRN0"/>
<evidence type="ECO:0008006" key="3">
    <source>
        <dbReference type="Google" id="ProtNLM"/>
    </source>
</evidence>
<dbReference type="PANTHER" id="PTHR33973">
    <property type="entry name" value="OS07G0153300 PROTEIN"/>
    <property type="match status" value="1"/>
</dbReference>
<dbReference type="PANTHER" id="PTHR33973:SF4">
    <property type="entry name" value="OS07G0153300 PROTEIN"/>
    <property type="match status" value="1"/>
</dbReference>
<dbReference type="Pfam" id="PF07103">
    <property type="entry name" value="DUF1365"/>
    <property type="match status" value="1"/>
</dbReference>
<sequence>MTTVVHRTAPGRTVLDRAVLHGAALYDATVGHVRSADPPHAFAHRMYLWHTDLDRLPRLPWWLRPFARFDARDHFAPDAGGTIRSKLDDWLAVRGVNLHGGPVTMLASARVLGYVFNPITVYWCHTPDGALECVVAEVHNTYGGRHAYLLRPGADGRSTVDKEFYVSPFQELDGEYRMRLPHPEALLDLTVALHRGETTPLVATLRGVRRPVDPRSLARVVLGRPLQPQRVSALIRRHGITLWRRKAAIAVRTPQNSGGQLNG</sequence>
<proteinExistence type="predicted"/>
<accession>A0A1H8VRN0</accession>
<dbReference type="InterPro" id="IPR010775">
    <property type="entry name" value="DUF1365"/>
</dbReference>
<dbReference type="STRING" id="394193.SAMN04489732_104239"/>
<name>A0A1H8VRN0_9PSEU</name>
<dbReference type="EMBL" id="FOEF01000004">
    <property type="protein sequence ID" value="SEP17940.1"/>
    <property type="molecule type" value="Genomic_DNA"/>
</dbReference>
<organism evidence="1 2">
    <name type="scientific">Amycolatopsis saalfeldensis</name>
    <dbReference type="NCBI Taxonomy" id="394193"/>
    <lineage>
        <taxon>Bacteria</taxon>
        <taxon>Bacillati</taxon>
        <taxon>Actinomycetota</taxon>
        <taxon>Actinomycetes</taxon>
        <taxon>Pseudonocardiales</taxon>
        <taxon>Pseudonocardiaceae</taxon>
        <taxon>Amycolatopsis</taxon>
    </lineage>
</organism>
<reference evidence="1 2" key="1">
    <citation type="submission" date="2016-10" db="EMBL/GenBank/DDBJ databases">
        <authorList>
            <person name="de Groot N.N."/>
        </authorList>
    </citation>
    <scope>NUCLEOTIDE SEQUENCE [LARGE SCALE GENOMIC DNA]</scope>
    <source>
        <strain evidence="1 2">DSM 44993</strain>
    </source>
</reference>
<gene>
    <name evidence="1" type="ORF">SAMN04489732_104239</name>
</gene>
<evidence type="ECO:0000313" key="2">
    <source>
        <dbReference type="Proteomes" id="UP000198582"/>
    </source>
</evidence>
<keyword evidence="2" id="KW-1185">Reference proteome</keyword>
<evidence type="ECO:0000313" key="1">
    <source>
        <dbReference type="EMBL" id="SEP17940.1"/>
    </source>
</evidence>